<feature type="signal peptide" evidence="1">
    <location>
        <begin position="1"/>
        <end position="18"/>
    </location>
</feature>
<dbReference type="PANTHER" id="PTHR36616:SF5">
    <property type="entry name" value="DIS3-EXONUCLEASE-LIKE PROTEIN"/>
    <property type="match status" value="1"/>
</dbReference>
<proteinExistence type="predicted"/>
<dbReference type="OMA" id="REYTHGI"/>
<dbReference type="EMBL" id="CM009305">
    <property type="protein sequence ID" value="PNS97985.1"/>
    <property type="molecule type" value="Genomic_DNA"/>
</dbReference>
<dbReference type="Gramene" id="Potri.016G053400.1.v4.1">
    <property type="protein sequence ID" value="Potri.016G053400.1.v4.1"/>
    <property type="gene ID" value="Potri.016G053400.v4.1"/>
</dbReference>
<dbReference type="InParanoid" id="A0A2K1XB26"/>
<gene>
    <name evidence="2" type="ORF">POPTR_016G053400</name>
</gene>
<evidence type="ECO:0008006" key="4">
    <source>
        <dbReference type="Google" id="ProtNLM"/>
    </source>
</evidence>
<dbReference type="STRING" id="3694.A0A2K1XB26"/>
<sequence>MLQLFFAVAFSAVPLTLYVPPIRSLNLFVETMEDVLRQTSLYTVRAYPRIRLVFSRFFRNLFNLSSVTNGILIRSKRTGGAEREIGAFMC</sequence>
<dbReference type="AlphaFoldDB" id="A0A2K1XB26"/>
<dbReference type="PANTHER" id="PTHR36616">
    <property type="entry name" value="BNAC07G32700D PROTEIN"/>
    <property type="match status" value="1"/>
</dbReference>
<keyword evidence="3" id="KW-1185">Reference proteome</keyword>
<accession>A0A2K1XB26</accession>
<keyword evidence="1" id="KW-0732">Signal</keyword>
<organism evidence="2 3">
    <name type="scientific">Populus trichocarpa</name>
    <name type="common">Western balsam poplar</name>
    <name type="synonym">Populus balsamifera subsp. trichocarpa</name>
    <dbReference type="NCBI Taxonomy" id="3694"/>
    <lineage>
        <taxon>Eukaryota</taxon>
        <taxon>Viridiplantae</taxon>
        <taxon>Streptophyta</taxon>
        <taxon>Embryophyta</taxon>
        <taxon>Tracheophyta</taxon>
        <taxon>Spermatophyta</taxon>
        <taxon>Magnoliopsida</taxon>
        <taxon>eudicotyledons</taxon>
        <taxon>Gunneridae</taxon>
        <taxon>Pentapetalae</taxon>
        <taxon>rosids</taxon>
        <taxon>fabids</taxon>
        <taxon>Malpighiales</taxon>
        <taxon>Salicaceae</taxon>
        <taxon>Saliceae</taxon>
        <taxon>Populus</taxon>
    </lineage>
</organism>
<evidence type="ECO:0000313" key="2">
    <source>
        <dbReference type="EMBL" id="PNS97985.1"/>
    </source>
</evidence>
<dbReference type="Proteomes" id="UP000006729">
    <property type="component" value="Chromosome 16"/>
</dbReference>
<evidence type="ECO:0000256" key="1">
    <source>
        <dbReference type="SAM" id="SignalP"/>
    </source>
</evidence>
<name>A0A2K1XB26_POPTR</name>
<protein>
    <recommendedName>
        <fullName evidence="4">Secreted protein</fullName>
    </recommendedName>
</protein>
<feature type="chain" id="PRO_5014403464" description="Secreted protein" evidence="1">
    <location>
        <begin position="19"/>
        <end position="90"/>
    </location>
</feature>
<reference evidence="2 3" key="1">
    <citation type="journal article" date="2006" name="Science">
        <title>The genome of black cottonwood, Populus trichocarpa (Torr. &amp; Gray).</title>
        <authorList>
            <person name="Tuskan G.A."/>
            <person name="Difazio S."/>
            <person name="Jansson S."/>
            <person name="Bohlmann J."/>
            <person name="Grigoriev I."/>
            <person name="Hellsten U."/>
            <person name="Putnam N."/>
            <person name="Ralph S."/>
            <person name="Rombauts S."/>
            <person name="Salamov A."/>
            <person name="Schein J."/>
            <person name="Sterck L."/>
            <person name="Aerts A."/>
            <person name="Bhalerao R.R."/>
            <person name="Bhalerao R.P."/>
            <person name="Blaudez D."/>
            <person name="Boerjan W."/>
            <person name="Brun A."/>
            <person name="Brunner A."/>
            <person name="Busov V."/>
            <person name="Campbell M."/>
            <person name="Carlson J."/>
            <person name="Chalot M."/>
            <person name="Chapman J."/>
            <person name="Chen G.L."/>
            <person name="Cooper D."/>
            <person name="Coutinho P.M."/>
            <person name="Couturier J."/>
            <person name="Covert S."/>
            <person name="Cronk Q."/>
            <person name="Cunningham R."/>
            <person name="Davis J."/>
            <person name="Degroeve S."/>
            <person name="Dejardin A."/>
            <person name="Depamphilis C."/>
            <person name="Detter J."/>
            <person name="Dirks B."/>
            <person name="Dubchak I."/>
            <person name="Duplessis S."/>
            <person name="Ehlting J."/>
            <person name="Ellis B."/>
            <person name="Gendler K."/>
            <person name="Goodstein D."/>
            <person name="Gribskov M."/>
            <person name="Grimwood J."/>
            <person name="Groover A."/>
            <person name="Gunter L."/>
            <person name="Hamberger B."/>
            <person name="Heinze B."/>
            <person name="Helariutta Y."/>
            <person name="Henrissat B."/>
            <person name="Holligan D."/>
            <person name="Holt R."/>
            <person name="Huang W."/>
            <person name="Islam-Faridi N."/>
            <person name="Jones S."/>
            <person name="Jones-Rhoades M."/>
            <person name="Jorgensen R."/>
            <person name="Joshi C."/>
            <person name="Kangasjarvi J."/>
            <person name="Karlsson J."/>
            <person name="Kelleher C."/>
            <person name="Kirkpatrick R."/>
            <person name="Kirst M."/>
            <person name="Kohler A."/>
            <person name="Kalluri U."/>
            <person name="Larimer F."/>
            <person name="Leebens-Mack J."/>
            <person name="Leple J.C."/>
            <person name="Locascio P."/>
            <person name="Lou Y."/>
            <person name="Lucas S."/>
            <person name="Martin F."/>
            <person name="Montanini B."/>
            <person name="Napoli C."/>
            <person name="Nelson D.R."/>
            <person name="Nelson C."/>
            <person name="Nieminen K."/>
            <person name="Nilsson O."/>
            <person name="Pereda V."/>
            <person name="Peter G."/>
            <person name="Philippe R."/>
            <person name="Pilate G."/>
            <person name="Poliakov A."/>
            <person name="Razumovskaya J."/>
            <person name="Richardson P."/>
            <person name="Rinaldi C."/>
            <person name="Ritland K."/>
            <person name="Rouze P."/>
            <person name="Ryaboy D."/>
            <person name="Schmutz J."/>
            <person name="Schrader J."/>
            <person name="Segerman B."/>
            <person name="Shin H."/>
            <person name="Siddiqui A."/>
            <person name="Sterky F."/>
            <person name="Terry A."/>
            <person name="Tsai C.J."/>
            <person name="Uberbacher E."/>
            <person name="Unneberg P."/>
            <person name="Vahala J."/>
            <person name="Wall K."/>
            <person name="Wessler S."/>
            <person name="Yang G."/>
            <person name="Yin T."/>
            <person name="Douglas C."/>
            <person name="Marra M."/>
            <person name="Sandberg G."/>
            <person name="Van de Peer Y."/>
            <person name="Rokhsar D."/>
        </authorList>
    </citation>
    <scope>NUCLEOTIDE SEQUENCE [LARGE SCALE GENOMIC DNA]</scope>
    <source>
        <strain evidence="3">cv. Nisqually</strain>
    </source>
</reference>
<evidence type="ECO:0000313" key="3">
    <source>
        <dbReference type="Proteomes" id="UP000006729"/>
    </source>
</evidence>